<accession>A0ABW8SJ93</accession>
<proteinExistence type="predicted"/>
<dbReference type="EMBL" id="JBJHZX010000015">
    <property type="protein sequence ID" value="MFL0196105.1"/>
    <property type="molecule type" value="Genomic_DNA"/>
</dbReference>
<evidence type="ECO:0000313" key="2">
    <source>
        <dbReference type="Proteomes" id="UP001623660"/>
    </source>
</evidence>
<dbReference type="Proteomes" id="UP001623660">
    <property type="component" value="Unassembled WGS sequence"/>
</dbReference>
<dbReference type="RefSeq" id="WP_406792220.1">
    <property type="nucleotide sequence ID" value="NZ_JBJHZX010000015.1"/>
</dbReference>
<name>A0ABW8SJ93_9CLOT</name>
<protein>
    <recommendedName>
        <fullName evidence="3">Restriction endonuclease type IV Mrr domain-containing protein</fullName>
    </recommendedName>
</protein>
<keyword evidence="2" id="KW-1185">Reference proteome</keyword>
<evidence type="ECO:0008006" key="3">
    <source>
        <dbReference type="Google" id="ProtNLM"/>
    </source>
</evidence>
<reference evidence="1 2" key="1">
    <citation type="submission" date="2024-11" db="EMBL/GenBank/DDBJ databases">
        <authorList>
            <person name="Heng Y.C."/>
            <person name="Lim A.C.H."/>
            <person name="Lee J.K.Y."/>
            <person name="Kittelmann S."/>
        </authorList>
    </citation>
    <scope>NUCLEOTIDE SEQUENCE [LARGE SCALE GENOMIC DNA]</scope>
    <source>
        <strain evidence="1 2">WILCCON 0269</strain>
    </source>
</reference>
<gene>
    <name evidence="1" type="ORF">ACJDU8_11090</name>
</gene>
<organism evidence="1 2">
    <name type="scientific">Candidatus Clostridium eludens</name>
    <dbReference type="NCBI Taxonomy" id="3381663"/>
    <lineage>
        <taxon>Bacteria</taxon>
        <taxon>Bacillati</taxon>
        <taxon>Bacillota</taxon>
        <taxon>Clostridia</taxon>
        <taxon>Eubacteriales</taxon>
        <taxon>Clostridiaceae</taxon>
        <taxon>Clostridium</taxon>
    </lineage>
</organism>
<evidence type="ECO:0000313" key="1">
    <source>
        <dbReference type="EMBL" id="MFL0196105.1"/>
    </source>
</evidence>
<sequence>MNNVNNSYITNLMYLPIPANWKLFENMCQEVLGTELKLNFQPYGRSGQNQYGIDLFAPITPEEIIVVQCKNFFSKISIKIIGSELAKFKNIPIENTIKITRYIFATTAPTDNNIQNYILTLNAERAKKNECPVEVVFWEHFIPIILSNNDIFYRYYNYLSPSPSNPYILIELVFWYSNLSNHCLVLLDEVPCNTILSYLYNSKIYFSRNINLLERYNWCIESLLHELNNFDMTAVNLESTSLYMSCRNIEDLIKELPSVLNEKELIYFQISNLLACLDLNASSNENFKISTSNKELFLNYIQKLTNNENIIKHLEIKIDKFDNKNYRGYTYIYSIIEDIKKYIPIF</sequence>
<dbReference type="SUPFAM" id="SSF52980">
    <property type="entry name" value="Restriction endonuclease-like"/>
    <property type="match status" value="1"/>
</dbReference>
<comment type="caution">
    <text evidence="1">The sequence shown here is derived from an EMBL/GenBank/DDBJ whole genome shotgun (WGS) entry which is preliminary data.</text>
</comment>
<dbReference type="InterPro" id="IPR011335">
    <property type="entry name" value="Restrct_endonuc-II-like"/>
</dbReference>